<dbReference type="InterPro" id="IPR002661">
    <property type="entry name" value="Ribosome_recyc_fac"/>
</dbReference>
<evidence type="ECO:0000313" key="6">
    <source>
        <dbReference type="Proteomes" id="UP000289257"/>
    </source>
</evidence>
<dbReference type="CDD" id="cd00520">
    <property type="entry name" value="RRF"/>
    <property type="match status" value="1"/>
</dbReference>
<reference evidence="5" key="1">
    <citation type="submission" date="2019-01" db="EMBL/GenBank/DDBJ databases">
        <title>Genomic signatures and co-occurrence patterns of the ultra-small Saccharimodia (Patescibacteria phylum) suggest a symbiotic lifestyle.</title>
        <authorList>
            <person name="Lemos L."/>
            <person name="Medeiros J."/>
            <person name="Andreote F."/>
            <person name="Fernandes G."/>
            <person name="Varani A."/>
            <person name="Oliveira G."/>
            <person name="Pylro V."/>
        </authorList>
    </citation>
    <scope>NUCLEOTIDE SEQUENCE [LARGE SCALE GENOMIC DNA]</scope>
    <source>
        <strain evidence="5">AMD02</strain>
    </source>
</reference>
<comment type="similarity">
    <text evidence="1 3">Belongs to the RRF family.</text>
</comment>
<dbReference type="Gene3D" id="3.30.1360.40">
    <property type="match status" value="1"/>
</dbReference>
<keyword evidence="2 3" id="KW-0648">Protein biosynthesis</keyword>
<dbReference type="HAMAP" id="MF_00040">
    <property type="entry name" value="RRF"/>
    <property type="match status" value="1"/>
</dbReference>
<dbReference type="NCBIfam" id="TIGR00496">
    <property type="entry name" value="frr"/>
    <property type="match status" value="1"/>
</dbReference>
<comment type="function">
    <text evidence="3">Responsible for the release of ribosomes from messenger RNA at the termination of protein biosynthesis. May increase the efficiency of translation by recycling ribosomes from one round of translation to another.</text>
</comment>
<dbReference type="EMBL" id="SCKX01000001">
    <property type="protein sequence ID" value="RWZ78571.1"/>
    <property type="molecule type" value="Genomic_DNA"/>
</dbReference>
<dbReference type="Gene3D" id="1.10.132.20">
    <property type="entry name" value="Ribosome-recycling factor"/>
    <property type="match status" value="1"/>
</dbReference>
<dbReference type="Pfam" id="PF01765">
    <property type="entry name" value="RRF"/>
    <property type="match status" value="1"/>
</dbReference>
<dbReference type="FunFam" id="3.30.1360.40:FF:000001">
    <property type="entry name" value="Ribosome-recycling factor"/>
    <property type="match status" value="1"/>
</dbReference>
<dbReference type="GO" id="GO:0006415">
    <property type="term" value="P:translational termination"/>
    <property type="evidence" value="ECO:0007669"/>
    <property type="project" value="UniProtKB-UniRule"/>
</dbReference>
<dbReference type="AlphaFoldDB" id="A0A4Q0AHB9"/>
<accession>A0A4Q0AHB9</accession>
<organism evidence="5 6">
    <name type="scientific">Candidatus Microsaccharimonas sossegonensis</name>
    <dbReference type="NCBI Taxonomy" id="2506948"/>
    <lineage>
        <taxon>Bacteria</taxon>
        <taxon>Candidatus Saccharimonadota</taxon>
        <taxon>Candidatus Saccharimonadia</taxon>
        <taxon>Candidatus Saccharimonadales</taxon>
        <taxon>Candidatus Saccharimonadaceae</taxon>
        <taxon>Candidatus Microsaccharimonas</taxon>
    </lineage>
</organism>
<sequence>MFDTKPYEARMSAAVAHFQEELKRVRTGRAHPSMLDSVQVEAYGQKMPLNQVANVTAAEPQLLTITPFNPSNIQVIAAGIRQDQSLGLNPSDDGRVIRVPIPPLTEERRKLLVKQTSEKVEAARITLRNVRQDALKEAKRRKEAKAVSEDDLKTIEKSIDASIASFNAQLDASFKEKEKDILTL</sequence>
<dbReference type="GO" id="GO:0043023">
    <property type="term" value="F:ribosomal large subunit binding"/>
    <property type="evidence" value="ECO:0007669"/>
    <property type="project" value="TreeGrafter"/>
</dbReference>
<evidence type="ECO:0000256" key="3">
    <source>
        <dbReference type="HAMAP-Rule" id="MF_00040"/>
    </source>
</evidence>
<protein>
    <recommendedName>
        <fullName evidence="3">Ribosome-recycling factor</fullName>
        <shortName evidence="3">RRF</shortName>
    </recommendedName>
    <alternativeName>
        <fullName evidence="3">Ribosome-releasing factor</fullName>
    </alternativeName>
</protein>
<proteinExistence type="inferred from homology"/>
<keyword evidence="6" id="KW-1185">Reference proteome</keyword>
<evidence type="ECO:0000256" key="2">
    <source>
        <dbReference type="ARBA" id="ARBA00022917"/>
    </source>
</evidence>
<dbReference type="Proteomes" id="UP000289257">
    <property type="component" value="Unassembled WGS sequence"/>
</dbReference>
<evidence type="ECO:0000256" key="1">
    <source>
        <dbReference type="ARBA" id="ARBA00005912"/>
    </source>
</evidence>
<comment type="subcellular location">
    <subcellularLocation>
        <location evidence="3">Cytoplasm</location>
    </subcellularLocation>
</comment>
<dbReference type="InterPro" id="IPR023584">
    <property type="entry name" value="Ribosome_recyc_fac_dom"/>
</dbReference>
<comment type="caution">
    <text evidence="5">The sequence shown here is derived from an EMBL/GenBank/DDBJ whole genome shotgun (WGS) entry which is preliminary data.</text>
</comment>
<evidence type="ECO:0000313" key="5">
    <source>
        <dbReference type="EMBL" id="RWZ78571.1"/>
    </source>
</evidence>
<gene>
    <name evidence="3" type="primary">frr</name>
    <name evidence="5" type="ORF">EOT05_02365</name>
</gene>
<evidence type="ECO:0000259" key="4">
    <source>
        <dbReference type="Pfam" id="PF01765"/>
    </source>
</evidence>
<name>A0A4Q0AHB9_9BACT</name>
<dbReference type="PANTHER" id="PTHR20982:SF3">
    <property type="entry name" value="MITOCHONDRIAL RIBOSOME RECYCLING FACTOR PSEUDO 1"/>
    <property type="match status" value="1"/>
</dbReference>
<dbReference type="SUPFAM" id="SSF55194">
    <property type="entry name" value="Ribosome recycling factor, RRF"/>
    <property type="match status" value="1"/>
</dbReference>
<dbReference type="PANTHER" id="PTHR20982">
    <property type="entry name" value="RIBOSOME RECYCLING FACTOR"/>
    <property type="match status" value="1"/>
</dbReference>
<dbReference type="InterPro" id="IPR036191">
    <property type="entry name" value="RRF_sf"/>
</dbReference>
<keyword evidence="3" id="KW-0963">Cytoplasm</keyword>
<dbReference type="GO" id="GO:0005737">
    <property type="term" value="C:cytoplasm"/>
    <property type="evidence" value="ECO:0007669"/>
    <property type="project" value="UniProtKB-SubCell"/>
</dbReference>
<feature type="domain" description="Ribosome recycling factor" evidence="4">
    <location>
        <begin position="18"/>
        <end position="182"/>
    </location>
</feature>